<protein>
    <recommendedName>
        <fullName evidence="7">Chaperone SurA</fullName>
    </recommendedName>
    <alternativeName>
        <fullName evidence="7">Peptidyl-prolyl cis-trans isomerase SurA</fullName>
        <shortName evidence="7">PPIase SurA</shortName>
        <ecNumber evidence="7">5.2.1.8</ecNumber>
    </alternativeName>
    <alternativeName>
        <fullName evidence="7">Rotamase SurA</fullName>
    </alternativeName>
</protein>
<dbReference type="PANTHER" id="PTHR47637:SF1">
    <property type="entry name" value="CHAPERONE SURA"/>
    <property type="match status" value="1"/>
</dbReference>
<feature type="domain" description="PpiC" evidence="8">
    <location>
        <begin position="167"/>
        <end position="268"/>
    </location>
</feature>
<dbReference type="InterPro" id="IPR015391">
    <property type="entry name" value="SurA_N"/>
</dbReference>
<dbReference type="Proteomes" id="UP000216107">
    <property type="component" value="Unassembled WGS sequence"/>
</dbReference>
<accession>A0A272EZ73</accession>
<dbReference type="GO" id="GO:0043165">
    <property type="term" value="P:Gram-negative-bacterium-type cell outer membrane assembly"/>
    <property type="evidence" value="ECO:0007669"/>
    <property type="project" value="InterPro"/>
</dbReference>
<feature type="chain" id="PRO_5013411857" description="Chaperone SurA" evidence="7">
    <location>
        <begin position="22"/>
        <end position="423"/>
    </location>
</feature>
<dbReference type="GO" id="GO:0006457">
    <property type="term" value="P:protein folding"/>
    <property type="evidence" value="ECO:0007669"/>
    <property type="project" value="UniProtKB-UniRule"/>
</dbReference>
<dbReference type="Pfam" id="PF00639">
    <property type="entry name" value="Rotamase"/>
    <property type="match status" value="1"/>
</dbReference>
<evidence type="ECO:0000256" key="4">
    <source>
        <dbReference type="ARBA" id="ARBA00023110"/>
    </source>
</evidence>
<reference evidence="9 12" key="1">
    <citation type="submission" date="2016-08" db="EMBL/GenBank/DDBJ databases">
        <title>Candidatus Dactylopiibacterium carminicum genome sequence.</title>
        <authorList>
            <person name="Ramirez-Puebla S.T."/>
            <person name="Ormeno-Orrillo E."/>
            <person name="Vera-Ponce De Leon A."/>
            <person name="Luis L."/>
            <person name="Sanchez-Flores A."/>
            <person name="Monica R."/>
            <person name="Martinez-Romero E."/>
        </authorList>
    </citation>
    <scope>NUCLEOTIDE SEQUENCE [LARGE SCALE GENOMIC DNA]</scope>
    <source>
        <strain evidence="9">END1</strain>
    </source>
</reference>
<keyword evidence="6 7" id="KW-0413">Isomerase</keyword>
<keyword evidence="4 7" id="KW-0697">Rotamase</keyword>
<dbReference type="InterPro" id="IPR000297">
    <property type="entry name" value="PPIase_PpiC"/>
</dbReference>
<comment type="function">
    <text evidence="7">Chaperone involved in the correct folding and assembly of outer membrane proteins. Recognizes specific patterns of aromatic residues and the orientation of their side chains, which are found more frequently in integral outer membrane proteins. May act in both early periplasmic and late outer membrane-associated steps of protein maturation.</text>
</comment>
<evidence type="ECO:0000259" key="8">
    <source>
        <dbReference type="PROSITE" id="PS50198"/>
    </source>
</evidence>
<comment type="subcellular location">
    <subcellularLocation>
        <location evidence="7">Periplasm</location>
    </subcellularLocation>
    <text evidence="7">Is capable of associating with the outer membrane.</text>
</comment>
<dbReference type="PANTHER" id="PTHR47637">
    <property type="entry name" value="CHAPERONE SURA"/>
    <property type="match status" value="1"/>
</dbReference>
<dbReference type="InterPro" id="IPR046357">
    <property type="entry name" value="PPIase_dom_sf"/>
</dbReference>
<evidence type="ECO:0000313" key="9">
    <source>
        <dbReference type="EMBL" id="KAF7600907.1"/>
    </source>
</evidence>
<comment type="catalytic activity">
    <reaction evidence="7">
        <text>[protein]-peptidylproline (omega=180) = [protein]-peptidylproline (omega=0)</text>
        <dbReference type="Rhea" id="RHEA:16237"/>
        <dbReference type="Rhea" id="RHEA-COMP:10747"/>
        <dbReference type="Rhea" id="RHEA-COMP:10748"/>
        <dbReference type="ChEBI" id="CHEBI:83833"/>
        <dbReference type="ChEBI" id="CHEBI:83834"/>
        <dbReference type="EC" id="5.2.1.8"/>
    </reaction>
</comment>
<keyword evidence="3 7" id="KW-0574">Periplasm</keyword>
<dbReference type="OrthoDB" id="14196at2"/>
<keyword evidence="1 7" id="KW-0732">Signal</keyword>
<dbReference type="PROSITE" id="PS50198">
    <property type="entry name" value="PPIC_PPIASE_2"/>
    <property type="match status" value="2"/>
</dbReference>
<dbReference type="Pfam" id="PF09312">
    <property type="entry name" value="SurA_N"/>
    <property type="match status" value="1"/>
</dbReference>
<reference evidence="10 11" key="2">
    <citation type="submission" date="2017-07" db="EMBL/GenBank/DDBJ databases">
        <title>Candidatus Dactylopiibacterium carminicum, a nitrogen-fixing symbiont of the cochineal insect Dactylopius coccus and Dactylopius opuntiae (Hemiptera: Coccoidea: Dactylopiidae).</title>
        <authorList>
            <person name="Vera A."/>
        </authorList>
    </citation>
    <scope>NUCLEOTIDE SEQUENCE [LARGE SCALE GENOMIC DNA]</scope>
    <source>
        <strain evidence="10 11">NFDCM</strain>
    </source>
</reference>
<dbReference type="Gene3D" id="1.10.4030.10">
    <property type="entry name" value="Porin chaperone SurA, peptide-binding domain"/>
    <property type="match status" value="1"/>
</dbReference>
<keyword evidence="5 7" id="KW-0143">Chaperone</keyword>
<feature type="domain" description="PpiC" evidence="8">
    <location>
        <begin position="279"/>
        <end position="377"/>
    </location>
</feature>
<dbReference type="GO" id="GO:0051082">
    <property type="term" value="F:unfolded protein binding"/>
    <property type="evidence" value="ECO:0007669"/>
    <property type="project" value="UniProtKB-UniRule"/>
</dbReference>
<dbReference type="InterPro" id="IPR027304">
    <property type="entry name" value="Trigger_fact/SurA_dom_sf"/>
</dbReference>
<name>A0A272EZ73_9RHOO</name>
<dbReference type="Gene3D" id="3.10.50.40">
    <property type="match status" value="2"/>
</dbReference>
<evidence type="ECO:0000256" key="2">
    <source>
        <dbReference type="ARBA" id="ARBA00022737"/>
    </source>
</evidence>
<feature type="signal peptide" evidence="7">
    <location>
        <begin position="1"/>
        <end position="21"/>
    </location>
</feature>
<evidence type="ECO:0000256" key="6">
    <source>
        <dbReference type="ARBA" id="ARBA00023235"/>
    </source>
</evidence>
<dbReference type="AlphaFoldDB" id="A0A272EZ73"/>
<dbReference type="EMBL" id="NMRN01000001">
    <property type="protein sequence ID" value="PAS95422.1"/>
    <property type="molecule type" value="Genomic_DNA"/>
</dbReference>
<keyword evidence="12" id="KW-1185">Reference proteome</keyword>
<dbReference type="GO" id="GO:0050821">
    <property type="term" value="P:protein stabilization"/>
    <property type="evidence" value="ECO:0007669"/>
    <property type="project" value="InterPro"/>
</dbReference>
<evidence type="ECO:0000256" key="1">
    <source>
        <dbReference type="ARBA" id="ARBA00022729"/>
    </source>
</evidence>
<sequence precursor="true">MKRLLQIICAIGLTLPVFGQAAELDRVAAVVNSDVLTASDLSSRLAQAERQLSAQGTKVPPAQLRSQVLEHMVLERIQLQKAKELGIKVDDSTLDRALARIAEQNQTTVAELPRLVASEGLAWAQFRESIRTEILLARLREREVDARITVSDAELEATLAAQPQLSGREYRVAHILLRAPEGASPEQLLALGQRAEELQRRIRAGEDFAALAAAYSASPDAMNGGLLDWRPLERLPSIFAERLPQMQKGDVSNILRSAAGLHVFKFVDVRDLAPSKIEITQTHARHILIRTTDVRDPAEGRRRLADIANRIRNGVDFAEMARVHSSDATAAKGGDLGWLSPGETVPEFERAMDALKPGEVSDVVESPFGWHVIQVLERKQVDVTQDRRKLEARNALRERKADEAFDDWLRQLRDSAYVEIKPE</sequence>
<organism evidence="10 11">
    <name type="scientific">Candidatus Dactylopiibacterium carminicum</name>
    <dbReference type="NCBI Taxonomy" id="857335"/>
    <lineage>
        <taxon>Bacteria</taxon>
        <taxon>Pseudomonadati</taxon>
        <taxon>Pseudomonadota</taxon>
        <taxon>Betaproteobacteria</taxon>
        <taxon>Rhodocyclales</taxon>
        <taxon>Rhodocyclaceae</taxon>
        <taxon>Candidatus Dactylopiibacterium</taxon>
    </lineage>
</organism>
<evidence type="ECO:0000313" key="11">
    <source>
        <dbReference type="Proteomes" id="UP000216107"/>
    </source>
</evidence>
<comment type="domain">
    <text evidence="7">The PPIase activity resides only in the second parvulin domain. The N-terminal region and the C-terminal tail are necessary and sufficient for the chaperone activity of SurA. The PPIase activity is dispensable for SurA to function as a chaperone. The N-terminal region and the C-terminal tail are also required for porin recognition.</text>
</comment>
<keyword evidence="2 7" id="KW-0677">Repeat</keyword>
<evidence type="ECO:0000256" key="7">
    <source>
        <dbReference type="HAMAP-Rule" id="MF_01183"/>
    </source>
</evidence>
<evidence type="ECO:0000256" key="3">
    <source>
        <dbReference type="ARBA" id="ARBA00022764"/>
    </source>
</evidence>
<dbReference type="InterPro" id="IPR023034">
    <property type="entry name" value="PPIase_SurA"/>
</dbReference>
<gene>
    <name evidence="7" type="primary">surA</name>
    <name evidence="9" type="ORF">BGI27_00645</name>
    <name evidence="10" type="ORF">CGU29_00680</name>
</gene>
<evidence type="ECO:0000256" key="5">
    <source>
        <dbReference type="ARBA" id="ARBA00023186"/>
    </source>
</evidence>
<dbReference type="GO" id="GO:0003755">
    <property type="term" value="F:peptidyl-prolyl cis-trans isomerase activity"/>
    <property type="evidence" value="ECO:0007669"/>
    <property type="project" value="UniProtKB-UniRule"/>
</dbReference>
<evidence type="ECO:0000313" key="10">
    <source>
        <dbReference type="EMBL" id="PAS95422.1"/>
    </source>
</evidence>
<dbReference type="EC" id="5.2.1.8" evidence="7"/>
<proteinExistence type="inferred from homology"/>
<dbReference type="GO" id="GO:0030288">
    <property type="term" value="C:outer membrane-bounded periplasmic space"/>
    <property type="evidence" value="ECO:0007669"/>
    <property type="project" value="InterPro"/>
</dbReference>
<dbReference type="GO" id="GO:0042277">
    <property type="term" value="F:peptide binding"/>
    <property type="evidence" value="ECO:0007669"/>
    <property type="project" value="InterPro"/>
</dbReference>
<dbReference type="RefSeq" id="WP_095523016.1">
    <property type="nucleotide sequence ID" value="NZ_MDUX01000001.1"/>
</dbReference>
<dbReference type="HAMAP" id="MF_01183">
    <property type="entry name" value="Chaperone_SurA"/>
    <property type="match status" value="1"/>
</dbReference>
<dbReference type="InterPro" id="IPR050280">
    <property type="entry name" value="OMP_Chaperone_SurA"/>
</dbReference>
<dbReference type="Pfam" id="PF13616">
    <property type="entry name" value="Rotamase_3"/>
    <property type="match status" value="1"/>
</dbReference>
<dbReference type="SUPFAM" id="SSF109998">
    <property type="entry name" value="Triger factor/SurA peptide-binding domain-like"/>
    <property type="match status" value="1"/>
</dbReference>
<dbReference type="Proteomes" id="UP000623509">
    <property type="component" value="Unassembled WGS sequence"/>
</dbReference>
<evidence type="ECO:0000313" key="12">
    <source>
        <dbReference type="Proteomes" id="UP000623509"/>
    </source>
</evidence>
<dbReference type="EMBL" id="MDUX01000001">
    <property type="protein sequence ID" value="KAF7600907.1"/>
    <property type="molecule type" value="Genomic_DNA"/>
</dbReference>
<comment type="caution">
    <text evidence="10">The sequence shown here is derived from an EMBL/GenBank/DDBJ whole genome shotgun (WGS) entry which is preliminary data.</text>
</comment>
<dbReference type="SUPFAM" id="SSF54534">
    <property type="entry name" value="FKBP-like"/>
    <property type="match status" value="2"/>
</dbReference>